<dbReference type="PROSITE" id="PS50949">
    <property type="entry name" value="HTH_GNTR"/>
    <property type="match status" value="1"/>
</dbReference>
<feature type="domain" description="HTH gntR-type" evidence="4">
    <location>
        <begin position="18"/>
        <end position="86"/>
    </location>
</feature>
<evidence type="ECO:0000313" key="6">
    <source>
        <dbReference type="Proteomes" id="UP000642910"/>
    </source>
</evidence>
<dbReference type="PANTHER" id="PTHR38445">
    <property type="entry name" value="HTH-TYPE TRANSCRIPTIONAL REPRESSOR YTRA"/>
    <property type="match status" value="1"/>
</dbReference>
<dbReference type="Pfam" id="PF00392">
    <property type="entry name" value="GntR"/>
    <property type="match status" value="1"/>
</dbReference>
<dbReference type="EMBL" id="JADPKZ010000037">
    <property type="protein sequence ID" value="MBF8377532.1"/>
    <property type="molecule type" value="Genomic_DNA"/>
</dbReference>
<gene>
    <name evidence="5" type="ORF">IW967_06600</name>
</gene>
<keyword evidence="2" id="KW-0238">DNA-binding</keyword>
<dbReference type="Proteomes" id="UP000642910">
    <property type="component" value="Unassembled WGS sequence"/>
</dbReference>
<evidence type="ECO:0000313" key="5">
    <source>
        <dbReference type="EMBL" id="MBF8377532.1"/>
    </source>
</evidence>
<dbReference type="CDD" id="cd07377">
    <property type="entry name" value="WHTH_GntR"/>
    <property type="match status" value="1"/>
</dbReference>
<dbReference type="InterPro" id="IPR036390">
    <property type="entry name" value="WH_DNA-bd_sf"/>
</dbReference>
<evidence type="ECO:0000256" key="1">
    <source>
        <dbReference type="ARBA" id="ARBA00023015"/>
    </source>
</evidence>
<sequence length="139" mass="15205">MTLDPPWQPPAWELDPSQPLYEQIAHRIRVEIAASRLPGGTRLPSVRDLAASLRVTPNTVMRAYAELEQDGLLETFRGQGTFVARSSGVEARAQARIARQALEHVRRVAADLGMRVEDLLRLGAEAGGGEDDDAGSHRV</sequence>
<dbReference type="Gene3D" id="1.10.10.10">
    <property type="entry name" value="Winged helix-like DNA-binding domain superfamily/Winged helix DNA-binding domain"/>
    <property type="match status" value="1"/>
</dbReference>
<dbReference type="InterPro" id="IPR000524">
    <property type="entry name" value="Tscrpt_reg_HTH_GntR"/>
</dbReference>
<comment type="caution">
    <text evidence="5">The sequence shown here is derived from an EMBL/GenBank/DDBJ whole genome shotgun (WGS) entry which is preliminary data.</text>
</comment>
<protein>
    <submittedName>
        <fullName evidence="5">GntR family transcriptional regulator</fullName>
    </submittedName>
</protein>
<dbReference type="RefSeq" id="WP_067849979.1">
    <property type="nucleotide sequence ID" value="NZ_JADPKZ010000037.1"/>
</dbReference>
<evidence type="ECO:0000256" key="2">
    <source>
        <dbReference type="ARBA" id="ARBA00023125"/>
    </source>
</evidence>
<accession>A0ABS0F2K1</accession>
<name>A0ABS0F2K1_9BACL</name>
<reference evidence="5 6" key="1">
    <citation type="submission" date="2020-11" db="EMBL/GenBank/DDBJ databases">
        <title>Genomic insight of Alicyclobacillus mali FL 18 reveals a new arsenic-resistant strain, with potential in environmental biotechnology.</title>
        <authorList>
            <person name="Fiorentino G."/>
            <person name="Gallo G."/>
            <person name="Aulitto M."/>
        </authorList>
    </citation>
    <scope>NUCLEOTIDE SEQUENCE [LARGE SCALE GENOMIC DNA]</scope>
    <source>
        <strain evidence="5 6">FL 18</strain>
    </source>
</reference>
<keyword evidence="6" id="KW-1185">Reference proteome</keyword>
<dbReference type="InterPro" id="IPR036388">
    <property type="entry name" value="WH-like_DNA-bd_sf"/>
</dbReference>
<keyword evidence="3" id="KW-0804">Transcription</keyword>
<keyword evidence="1" id="KW-0805">Transcription regulation</keyword>
<evidence type="ECO:0000259" key="4">
    <source>
        <dbReference type="PROSITE" id="PS50949"/>
    </source>
</evidence>
<dbReference type="PANTHER" id="PTHR38445:SF9">
    <property type="entry name" value="HTH-TYPE TRANSCRIPTIONAL REPRESSOR YTRA"/>
    <property type="match status" value="1"/>
</dbReference>
<dbReference type="SMART" id="SM00345">
    <property type="entry name" value="HTH_GNTR"/>
    <property type="match status" value="1"/>
</dbReference>
<proteinExistence type="predicted"/>
<organism evidence="5 6">
    <name type="scientific">Alicyclobacillus mali</name>
    <name type="common">ex Roth et al. 2021</name>
    <dbReference type="NCBI Taxonomy" id="1123961"/>
    <lineage>
        <taxon>Bacteria</taxon>
        <taxon>Bacillati</taxon>
        <taxon>Bacillota</taxon>
        <taxon>Bacilli</taxon>
        <taxon>Bacillales</taxon>
        <taxon>Alicyclobacillaceae</taxon>
        <taxon>Alicyclobacillus</taxon>
    </lineage>
</organism>
<evidence type="ECO:0000256" key="3">
    <source>
        <dbReference type="ARBA" id="ARBA00023163"/>
    </source>
</evidence>
<dbReference type="SUPFAM" id="SSF46785">
    <property type="entry name" value="Winged helix' DNA-binding domain"/>
    <property type="match status" value="1"/>
</dbReference>